<dbReference type="InterPro" id="IPR036034">
    <property type="entry name" value="PDZ_sf"/>
</dbReference>
<dbReference type="AlphaFoldDB" id="A0A3D3R4Q8"/>
<sequence>SGKDVSGPRNLLGIVEQLVVGKTYVMEILRDGKHVNKDLTMKAMPNSFSVARDEKPLEGSSKQKQKTSVNELKLEVQPLTEELANQLGYSNEVTGVVITSVEPGSAAEEAGLTKGMIIEKIGTTEVSTMDQFNQGLKEAKGKDSVLLLVRNHSGARFVVVQK</sequence>
<dbReference type="Proteomes" id="UP000263642">
    <property type="component" value="Unassembled WGS sequence"/>
</dbReference>
<comment type="caution">
    <text evidence="2">The sequence shown here is derived from an EMBL/GenBank/DDBJ whole genome shotgun (WGS) entry which is preliminary data.</text>
</comment>
<evidence type="ECO:0000259" key="1">
    <source>
        <dbReference type="SMART" id="SM00228"/>
    </source>
</evidence>
<dbReference type="InterPro" id="IPR041489">
    <property type="entry name" value="PDZ_6"/>
</dbReference>
<dbReference type="Pfam" id="PF17820">
    <property type="entry name" value="PDZ_6"/>
    <property type="match status" value="1"/>
</dbReference>
<feature type="domain" description="PDZ" evidence="1">
    <location>
        <begin position="85"/>
        <end position="153"/>
    </location>
</feature>
<dbReference type="EMBL" id="DQAY01000051">
    <property type="protein sequence ID" value="HCO23062.1"/>
    <property type="molecule type" value="Genomic_DNA"/>
</dbReference>
<accession>A0A3D3R4Q8</accession>
<reference evidence="2 3" key="1">
    <citation type="journal article" date="2018" name="Nat. Biotechnol.">
        <title>A standardized bacterial taxonomy based on genome phylogeny substantially revises the tree of life.</title>
        <authorList>
            <person name="Parks D.H."/>
            <person name="Chuvochina M."/>
            <person name="Waite D.W."/>
            <person name="Rinke C."/>
            <person name="Skarshewski A."/>
            <person name="Chaumeil P.A."/>
            <person name="Hugenholtz P."/>
        </authorList>
    </citation>
    <scope>NUCLEOTIDE SEQUENCE [LARGE SCALE GENOMIC DNA]</scope>
    <source>
        <strain evidence="2">UBA9375</strain>
    </source>
</reference>
<proteinExistence type="predicted"/>
<feature type="non-terminal residue" evidence="2">
    <location>
        <position position="1"/>
    </location>
</feature>
<dbReference type="Gene3D" id="2.30.42.10">
    <property type="match status" value="1"/>
</dbReference>
<protein>
    <recommendedName>
        <fullName evidence="1">PDZ domain-containing protein</fullName>
    </recommendedName>
</protein>
<organism evidence="2 3">
    <name type="scientific">Gimesia maris</name>
    <dbReference type="NCBI Taxonomy" id="122"/>
    <lineage>
        <taxon>Bacteria</taxon>
        <taxon>Pseudomonadati</taxon>
        <taxon>Planctomycetota</taxon>
        <taxon>Planctomycetia</taxon>
        <taxon>Planctomycetales</taxon>
        <taxon>Planctomycetaceae</taxon>
        <taxon>Gimesia</taxon>
    </lineage>
</organism>
<dbReference type="InterPro" id="IPR001478">
    <property type="entry name" value="PDZ"/>
</dbReference>
<dbReference type="SMART" id="SM00228">
    <property type="entry name" value="PDZ"/>
    <property type="match status" value="1"/>
</dbReference>
<gene>
    <name evidence="2" type="ORF">DIT97_08385</name>
</gene>
<name>A0A3D3R4Q8_9PLAN</name>
<dbReference type="SUPFAM" id="SSF50156">
    <property type="entry name" value="PDZ domain-like"/>
    <property type="match status" value="1"/>
</dbReference>
<evidence type="ECO:0000313" key="2">
    <source>
        <dbReference type="EMBL" id="HCO23062.1"/>
    </source>
</evidence>
<evidence type="ECO:0000313" key="3">
    <source>
        <dbReference type="Proteomes" id="UP000263642"/>
    </source>
</evidence>